<comment type="caution">
    <text evidence="1">The sequence shown here is derived from an EMBL/GenBank/DDBJ whole genome shotgun (WGS) entry which is preliminary data.</text>
</comment>
<organism evidence="1 2">
    <name type="scientific">Cetraspora pellucida</name>
    <dbReference type="NCBI Taxonomy" id="1433469"/>
    <lineage>
        <taxon>Eukaryota</taxon>
        <taxon>Fungi</taxon>
        <taxon>Fungi incertae sedis</taxon>
        <taxon>Mucoromycota</taxon>
        <taxon>Glomeromycotina</taxon>
        <taxon>Glomeromycetes</taxon>
        <taxon>Diversisporales</taxon>
        <taxon>Gigasporaceae</taxon>
        <taxon>Cetraspora</taxon>
    </lineage>
</organism>
<gene>
    <name evidence="1" type="ORF">SPELUC_LOCUS6603</name>
</gene>
<protein>
    <submittedName>
        <fullName evidence="1">14025_t:CDS:1</fullName>
    </submittedName>
</protein>
<proteinExistence type="predicted"/>
<dbReference type="EMBL" id="CAJVPW010007898">
    <property type="protein sequence ID" value="CAG8587072.1"/>
    <property type="molecule type" value="Genomic_DNA"/>
</dbReference>
<reference evidence="1" key="1">
    <citation type="submission" date="2021-06" db="EMBL/GenBank/DDBJ databases">
        <authorList>
            <person name="Kallberg Y."/>
            <person name="Tangrot J."/>
            <person name="Rosling A."/>
        </authorList>
    </citation>
    <scope>NUCLEOTIDE SEQUENCE</scope>
    <source>
        <strain evidence="1">28 12/20/2015</strain>
    </source>
</reference>
<keyword evidence="2" id="KW-1185">Reference proteome</keyword>
<evidence type="ECO:0000313" key="2">
    <source>
        <dbReference type="Proteomes" id="UP000789366"/>
    </source>
</evidence>
<evidence type="ECO:0000313" key="1">
    <source>
        <dbReference type="EMBL" id="CAG8587072.1"/>
    </source>
</evidence>
<name>A0ACA9MED5_9GLOM</name>
<accession>A0ACA9MED5</accession>
<dbReference type="Proteomes" id="UP000789366">
    <property type="component" value="Unassembled WGS sequence"/>
</dbReference>
<sequence>MCMKALDGFAWITDCDSQKAVWEQQNLKFTSDQHECLVFSTSVSPSKYCLHFHIYKIASDKDNIDNSQDTCWQLDGSEFNWQLYSIDCGQFPSDITSCDK</sequence>